<reference evidence="3" key="1">
    <citation type="journal article" date="2019" name="Int. J. Syst. Evol. Microbiol.">
        <title>The Global Catalogue of Microorganisms (GCM) 10K type strain sequencing project: providing services to taxonomists for standard genome sequencing and annotation.</title>
        <authorList>
            <consortium name="The Broad Institute Genomics Platform"/>
            <consortium name="The Broad Institute Genome Sequencing Center for Infectious Disease"/>
            <person name="Wu L."/>
            <person name="Ma J."/>
        </authorList>
    </citation>
    <scope>NUCLEOTIDE SEQUENCE [LARGE SCALE GENOMIC DNA]</scope>
    <source>
        <strain evidence="3">JCM 30346</strain>
    </source>
</reference>
<dbReference type="EMBL" id="JBHSRF010000007">
    <property type="protein sequence ID" value="MFC6080997.1"/>
    <property type="molecule type" value="Genomic_DNA"/>
</dbReference>
<keyword evidence="3" id="KW-1185">Reference proteome</keyword>
<accession>A0ABW1NG02</accession>
<feature type="region of interest" description="Disordered" evidence="1">
    <location>
        <begin position="448"/>
        <end position="469"/>
    </location>
</feature>
<dbReference type="Proteomes" id="UP001596137">
    <property type="component" value="Unassembled WGS sequence"/>
</dbReference>
<name>A0ABW1NG02_9ACTN</name>
<feature type="compositionally biased region" description="Low complexity" evidence="1">
    <location>
        <begin position="458"/>
        <end position="469"/>
    </location>
</feature>
<proteinExistence type="predicted"/>
<comment type="caution">
    <text evidence="2">The sequence shown here is derived from an EMBL/GenBank/DDBJ whole genome shotgun (WGS) entry which is preliminary data.</text>
</comment>
<evidence type="ECO:0000313" key="3">
    <source>
        <dbReference type="Proteomes" id="UP001596137"/>
    </source>
</evidence>
<sequence>MNPPSEPPASTRRAPVKLLTSPLPLQVPCRACEVCAGRIVGDAECVNTDPARHHEAAQVAIANVEHLAQAWHDDATQRAAAATDPAEQIAWHTLAQHCGNILAAFATPGTAAAAECPHCPDGHARPLSRSWGVYVAATRDGDGQPTTIHVARSDGSHVAESDAAWIRQLIDGDQTSASQIVGELLGPLNAQIAVAEYEQGEARQQANDALAALAQVRLVRRRINAVLIALADRLDRPYPDDPGQTPWTRFVKPAMHALTAAVDAAGLPPESDAEAAVGRVLDWAETLRSQSPKGLGGHLHATVLDLVYPGGNAAAETKRRGDAEAQALADETGLRSLTVKGGALNISLAPPRELAALWVRCARGMLGDAPNYTETRVDVPTASMEVGQAGSAERYLLTVQRVGNVTPHEARQRAEATVARVRAALAKPVMCGPNAVPSVPVAAIERALDVPADSEQPATTATTEEAPRG</sequence>
<dbReference type="RefSeq" id="WP_380748371.1">
    <property type="nucleotide sequence ID" value="NZ_JBHSRF010000007.1"/>
</dbReference>
<evidence type="ECO:0000256" key="1">
    <source>
        <dbReference type="SAM" id="MobiDB-lite"/>
    </source>
</evidence>
<organism evidence="2 3">
    <name type="scientific">Sphaerisporangium aureirubrum</name>
    <dbReference type="NCBI Taxonomy" id="1544736"/>
    <lineage>
        <taxon>Bacteria</taxon>
        <taxon>Bacillati</taxon>
        <taxon>Actinomycetota</taxon>
        <taxon>Actinomycetes</taxon>
        <taxon>Streptosporangiales</taxon>
        <taxon>Streptosporangiaceae</taxon>
        <taxon>Sphaerisporangium</taxon>
    </lineage>
</organism>
<protein>
    <submittedName>
        <fullName evidence="2">Uncharacterized protein</fullName>
    </submittedName>
</protein>
<evidence type="ECO:0000313" key="2">
    <source>
        <dbReference type="EMBL" id="MFC6080997.1"/>
    </source>
</evidence>
<gene>
    <name evidence="2" type="ORF">ACFP1K_07480</name>
</gene>